<organism evidence="3 4">
    <name type="scientific">Rosa chinensis</name>
    <name type="common">China rose</name>
    <dbReference type="NCBI Taxonomy" id="74649"/>
    <lineage>
        <taxon>Eukaryota</taxon>
        <taxon>Viridiplantae</taxon>
        <taxon>Streptophyta</taxon>
        <taxon>Embryophyta</taxon>
        <taxon>Tracheophyta</taxon>
        <taxon>Spermatophyta</taxon>
        <taxon>Magnoliopsida</taxon>
        <taxon>eudicotyledons</taxon>
        <taxon>Gunneridae</taxon>
        <taxon>Pentapetalae</taxon>
        <taxon>rosids</taxon>
        <taxon>fabids</taxon>
        <taxon>Rosales</taxon>
        <taxon>Rosaceae</taxon>
        <taxon>Rosoideae</taxon>
        <taxon>Rosoideae incertae sedis</taxon>
        <taxon>Rosa</taxon>
    </lineage>
</organism>
<feature type="transmembrane region" description="Helical" evidence="1">
    <location>
        <begin position="102"/>
        <end position="123"/>
    </location>
</feature>
<evidence type="ECO:0000256" key="1">
    <source>
        <dbReference type="SAM" id="Phobius"/>
    </source>
</evidence>
<reference evidence="3 4" key="1">
    <citation type="journal article" date="2018" name="Nat. Genet.">
        <title>The Rosa genome provides new insights in the design of modern roses.</title>
        <authorList>
            <person name="Bendahmane M."/>
        </authorList>
    </citation>
    <scope>NUCLEOTIDE SEQUENCE [LARGE SCALE GENOMIC DNA]</scope>
    <source>
        <strain evidence="4">cv. Old Blush</strain>
    </source>
</reference>
<gene>
    <name evidence="3" type="ORF">RchiOBHm_Chr6g0279911</name>
</gene>
<keyword evidence="2" id="KW-0732">Signal</keyword>
<feature type="transmembrane region" description="Helical" evidence="1">
    <location>
        <begin position="71"/>
        <end position="90"/>
    </location>
</feature>
<dbReference type="Proteomes" id="UP000238479">
    <property type="component" value="Chromosome 6"/>
</dbReference>
<evidence type="ECO:0000256" key="2">
    <source>
        <dbReference type="SAM" id="SignalP"/>
    </source>
</evidence>
<dbReference type="Gramene" id="PRQ25101">
    <property type="protein sequence ID" value="PRQ25101"/>
    <property type="gene ID" value="RchiOBHm_Chr6g0279911"/>
</dbReference>
<keyword evidence="1" id="KW-0812">Transmembrane</keyword>
<dbReference type="EMBL" id="PDCK01000044">
    <property type="protein sequence ID" value="PRQ25101.1"/>
    <property type="molecule type" value="Genomic_DNA"/>
</dbReference>
<sequence length="141" mass="15662">MTYSRLLSWFCALSKLLCDFNAASTSANWFTSASSSQATLFDCIILDINDQLLDTFGPEMKDHIGSNTVRVTASTSLSLLILAIVSWSLLREEKLDLFSISFKFPIALWSGSFTIFLEVKYFLTSLASTSDSPPPLLRTID</sequence>
<evidence type="ECO:0000313" key="4">
    <source>
        <dbReference type="Proteomes" id="UP000238479"/>
    </source>
</evidence>
<comment type="caution">
    <text evidence="3">The sequence shown here is derived from an EMBL/GenBank/DDBJ whole genome shotgun (WGS) entry which is preliminary data.</text>
</comment>
<keyword evidence="1" id="KW-0472">Membrane</keyword>
<feature type="signal peptide" evidence="2">
    <location>
        <begin position="1"/>
        <end position="22"/>
    </location>
</feature>
<keyword evidence="1" id="KW-1133">Transmembrane helix</keyword>
<accession>A0A2P6PT54</accession>
<dbReference type="AlphaFoldDB" id="A0A2P6PT54"/>
<evidence type="ECO:0000313" key="3">
    <source>
        <dbReference type="EMBL" id="PRQ25101.1"/>
    </source>
</evidence>
<protein>
    <submittedName>
        <fullName evidence="3">Uncharacterized protein</fullName>
    </submittedName>
</protein>
<keyword evidence="4" id="KW-1185">Reference proteome</keyword>
<feature type="chain" id="PRO_5015173532" evidence="2">
    <location>
        <begin position="23"/>
        <end position="141"/>
    </location>
</feature>
<name>A0A2P6PT54_ROSCH</name>
<proteinExistence type="predicted"/>